<evidence type="ECO:0000313" key="7">
    <source>
        <dbReference type="Proteomes" id="UP000509597"/>
    </source>
</evidence>
<comment type="similarity">
    <text evidence="1">Belongs to the type-I restriction system S methylase family.</text>
</comment>
<dbReference type="Pfam" id="PF05947">
    <property type="entry name" value="T6SS_TssF"/>
    <property type="match status" value="1"/>
</dbReference>
<evidence type="ECO:0000256" key="3">
    <source>
        <dbReference type="ARBA" id="ARBA00023125"/>
    </source>
</evidence>
<dbReference type="GO" id="GO:0003677">
    <property type="term" value="F:DNA binding"/>
    <property type="evidence" value="ECO:0007669"/>
    <property type="project" value="UniProtKB-KW"/>
</dbReference>
<feature type="region of interest" description="Disordered" evidence="4">
    <location>
        <begin position="204"/>
        <end position="228"/>
    </location>
</feature>
<dbReference type="GO" id="GO:0009307">
    <property type="term" value="P:DNA restriction-modification system"/>
    <property type="evidence" value="ECO:0007669"/>
    <property type="project" value="UniProtKB-KW"/>
</dbReference>
<evidence type="ECO:0000256" key="2">
    <source>
        <dbReference type="ARBA" id="ARBA00022747"/>
    </source>
</evidence>
<feature type="compositionally biased region" description="Polar residues" evidence="4">
    <location>
        <begin position="218"/>
        <end position="228"/>
    </location>
</feature>
<evidence type="ECO:0000259" key="5">
    <source>
        <dbReference type="Pfam" id="PF01420"/>
    </source>
</evidence>
<evidence type="ECO:0000313" key="6">
    <source>
        <dbReference type="EMBL" id="QLG87623.1"/>
    </source>
</evidence>
<dbReference type="AlphaFoldDB" id="A0A7H9BFY4"/>
<dbReference type="PANTHER" id="PTHR35370:SF1">
    <property type="entry name" value="TYPE VI SECRETION SYSTEM COMPONENT TSSF1"/>
    <property type="match status" value="1"/>
</dbReference>
<keyword evidence="2" id="KW-0680">Restriction system</keyword>
<dbReference type="InterPro" id="IPR010272">
    <property type="entry name" value="T6SS_TssF"/>
</dbReference>
<reference evidence="6 7" key="1">
    <citation type="submission" date="2020-07" db="EMBL/GenBank/DDBJ databases">
        <title>Complete genome sequence of Chitinibacter sp. 2T18.</title>
        <authorList>
            <person name="Bae J.-W."/>
            <person name="Choi J.-W."/>
        </authorList>
    </citation>
    <scope>NUCLEOTIDE SEQUENCE [LARGE SCALE GENOMIC DNA]</scope>
    <source>
        <strain evidence="6 7">2T18</strain>
    </source>
</reference>
<dbReference type="Proteomes" id="UP000509597">
    <property type="component" value="Chromosome"/>
</dbReference>
<protein>
    <submittedName>
        <fullName evidence="6">Type VI secretion system baseplate subunit TssF</fullName>
    </submittedName>
</protein>
<dbReference type="KEGG" id="chiz:HQ393_04775"/>
<dbReference type="EMBL" id="CP058627">
    <property type="protein sequence ID" value="QLG87623.1"/>
    <property type="molecule type" value="Genomic_DNA"/>
</dbReference>
<evidence type="ECO:0000256" key="4">
    <source>
        <dbReference type="SAM" id="MobiDB-lite"/>
    </source>
</evidence>
<dbReference type="Pfam" id="PF01420">
    <property type="entry name" value="Methylase_S"/>
    <property type="match status" value="1"/>
</dbReference>
<dbReference type="PANTHER" id="PTHR35370">
    <property type="entry name" value="CYTOPLASMIC PROTEIN-RELATED-RELATED"/>
    <property type="match status" value="1"/>
</dbReference>
<keyword evidence="7" id="KW-1185">Reference proteome</keyword>
<organism evidence="6 7">
    <name type="scientific">Chitinibacter bivalviorum</name>
    <dbReference type="NCBI Taxonomy" id="2739434"/>
    <lineage>
        <taxon>Bacteria</taxon>
        <taxon>Pseudomonadati</taxon>
        <taxon>Pseudomonadota</taxon>
        <taxon>Betaproteobacteria</taxon>
        <taxon>Neisseriales</taxon>
        <taxon>Chitinibacteraceae</taxon>
        <taxon>Chitinibacter</taxon>
    </lineage>
</organism>
<dbReference type="InterPro" id="IPR044946">
    <property type="entry name" value="Restrct_endonuc_typeI_TRD_sf"/>
</dbReference>
<dbReference type="Gene3D" id="3.90.220.20">
    <property type="entry name" value="DNA methylase specificity domains"/>
    <property type="match status" value="1"/>
</dbReference>
<name>A0A7H9BFY4_9NEIS</name>
<sequence>MSKLPQNWANSPIGSICTLNNGRAFKPTEWSETGLPIVRIQNLNKANAPFNYFKGDFDEKYHLKGGELLFAWSGTPGTSFGAHVWSGGEAVLNQHIFKIDFDEFFLDKRFFRHAINQTLDTLIDIAHGGVGLRHVTKGKFESTEIAVPPLPEQKRIADKLDATLARVDACRARLERVQPILKRFRQSVLAAATSGQLTADWREQQGHGHAGNDDKELQGNTHAGQLSQTSPYNEIARRTSLTRNTIKKWLRTDSATEPRYRRKSSQTKLSPFIPQLVKALQTDLHRPKRDRRTAKVLFQELVTAGFGGDYSRVTAFIRHWRTQTMGHHLKSAFVPLRFALGEAFQFDWSEEHAFIGGIHRKVLLAHMKLCASRAFALMAYPSQSHEMLFDAHTRAFQMLGGVPLRGIYDNMKTAVDKVLPGKERIINARFHAMTAHYLFDTEFCNVASGWEKGIVEKNVQDRRRHIWQAALALKFASFDELNAWLEQQCQLAWQQLRHPEYPELTLAELRQDEQLHMMPFPGAFDGYTEVLARVSSTCLITFQRNRYSVPCHWANQMVSVQQGEPIRVTHHKASYPVVADARKQQAFEVMQIRKVIRIEKTGSQERSEEVLPFYALRHGAENDGPDFYWHASREASPRQDDKGTDLELHLVDLNFNPVRPSAEVLSLELLCSNRDLPELIPFGGSQAGSNTDFTLPGHSVVKRVKLLRKPTGSLRTPNKRGLQWRLVSHLSLNYLSLIESGRSALQEMLSLYNQTDSPVNARQIQGLYAIESAPAVTRVSGRNFSGFVRGTDITLTMDGEYYVGGSIYLFASALERFFALYCSPNSFTRLCIKTKQQNGVVASWPARAGEALVI</sequence>
<feature type="domain" description="Type I restriction modification DNA specificity" evidence="5">
    <location>
        <begin position="5"/>
        <end position="167"/>
    </location>
</feature>
<feature type="compositionally biased region" description="Basic and acidic residues" evidence="4">
    <location>
        <begin position="204"/>
        <end position="217"/>
    </location>
</feature>
<keyword evidence="3" id="KW-0238">DNA-binding</keyword>
<dbReference type="SUPFAM" id="SSF116734">
    <property type="entry name" value="DNA methylase specificity domain"/>
    <property type="match status" value="1"/>
</dbReference>
<dbReference type="InterPro" id="IPR000055">
    <property type="entry name" value="Restrct_endonuc_typeI_TRD"/>
</dbReference>
<accession>A0A7H9BFY4</accession>
<gene>
    <name evidence="6" type="primary">tssF</name>
    <name evidence="6" type="ORF">HQ393_04775</name>
</gene>
<evidence type="ECO:0000256" key="1">
    <source>
        <dbReference type="ARBA" id="ARBA00010923"/>
    </source>
</evidence>
<dbReference type="NCBIfam" id="NF033546">
    <property type="entry name" value="transpos_IS21"/>
    <property type="match status" value="1"/>
</dbReference>
<dbReference type="CDD" id="cd17254">
    <property type="entry name" value="RMtype1_S_FclI-TRD1-CR1_like"/>
    <property type="match status" value="1"/>
</dbReference>
<dbReference type="NCBIfam" id="TIGR03359">
    <property type="entry name" value="VI_chp_6"/>
    <property type="match status" value="1"/>
</dbReference>
<proteinExistence type="inferred from homology"/>